<feature type="domain" description="Aldehyde dehydrogenase" evidence="4">
    <location>
        <begin position="9"/>
        <end position="461"/>
    </location>
</feature>
<dbReference type="Proteomes" id="UP001204000">
    <property type="component" value="Unassembled WGS sequence"/>
</dbReference>
<dbReference type="Gene3D" id="3.40.309.10">
    <property type="entry name" value="Aldehyde Dehydrogenase, Chain A, domain 2"/>
    <property type="match status" value="1"/>
</dbReference>
<evidence type="ECO:0000313" key="6">
    <source>
        <dbReference type="Proteomes" id="UP001204000"/>
    </source>
</evidence>
<protein>
    <submittedName>
        <fullName evidence="5">Succinic semialdehyde dehydrogenase</fullName>
        <ecNumber evidence="5">1.2.1.79</ecNumber>
    </submittedName>
</protein>
<dbReference type="InterPro" id="IPR016163">
    <property type="entry name" value="Ald_DH_C"/>
</dbReference>
<dbReference type="InterPro" id="IPR029510">
    <property type="entry name" value="Ald_DH_CS_GLU"/>
</dbReference>
<name>A0ABT1G1I9_9CORY</name>
<evidence type="ECO:0000313" key="5">
    <source>
        <dbReference type="EMBL" id="MCP1387894.1"/>
    </source>
</evidence>
<dbReference type="SUPFAM" id="SSF53720">
    <property type="entry name" value="ALDH-like"/>
    <property type="match status" value="1"/>
</dbReference>
<evidence type="ECO:0000256" key="2">
    <source>
        <dbReference type="PROSITE-ProRule" id="PRU10007"/>
    </source>
</evidence>
<dbReference type="RefSeq" id="WP_253577833.1">
    <property type="nucleotide sequence ID" value="NZ_JAMFTQ010000006.1"/>
</dbReference>
<keyword evidence="1 3" id="KW-0560">Oxidoreductase</keyword>
<dbReference type="Pfam" id="PF00171">
    <property type="entry name" value="Aldedh"/>
    <property type="match status" value="1"/>
</dbReference>
<keyword evidence="6" id="KW-1185">Reference proteome</keyword>
<dbReference type="PROSITE" id="PS00687">
    <property type="entry name" value="ALDEHYDE_DEHYDR_GLU"/>
    <property type="match status" value="1"/>
</dbReference>
<feature type="active site" evidence="2">
    <location>
        <position position="238"/>
    </location>
</feature>
<dbReference type="InterPro" id="IPR016161">
    <property type="entry name" value="Ald_DH/histidinol_DH"/>
</dbReference>
<evidence type="ECO:0000256" key="3">
    <source>
        <dbReference type="RuleBase" id="RU003345"/>
    </source>
</evidence>
<gene>
    <name evidence="5" type="ORF">M5J20_06775</name>
</gene>
<evidence type="ECO:0000256" key="1">
    <source>
        <dbReference type="ARBA" id="ARBA00023002"/>
    </source>
</evidence>
<proteinExistence type="inferred from homology"/>
<dbReference type="EC" id="1.2.1.79" evidence="5"/>
<reference evidence="5" key="1">
    <citation type="submission" date="2022-05" db="EMBL/GenBank/DDBJ databases">
        <title>Corynebacterium sp. TA-R-1 sp. nov., isolated from human feces.</title>
        <authorList>
            <person name="Shamsuzzaman M."/>
            <person name="Dahal R.H."/>
        </authorList>
    </citation>
    <scope>NUCLEOTIDE SEQUENCE</scope>
    <source>
        <strain evidence="5">TA-R-1</strain>
    </source>
</reference>
<accession>A0ABT1G1I9</accession>
<evidence type="ECO:0000259" key="4">
    <source>
        <dbReference type="Pfam" id="PF00171"/>
    </source>
</evidence>
<dbReference type="Gene3D" id="3.40.605.10">
    <property type="entry name" value="Aldehyde Dehydrogenase, Chain A, domain 1"/>
    <property type="match status" value="1"/>
</dbReference>
<dbReference type="NCBIfam" id="NF006916">
    <property type="entry name" value="PRK09407.1"/>
    <property type="match status" value="1"/>
</dbReference>
<dbReference type="InterPro" id="IPR015590">
    <property type="entry name" value="Aldehyde_DH_dom"/>
</dbReference>
<dbReference type="EMBL" id="JAMFTQ010000006">
    <property type="protein sequence ID" value="MCP1387894.1"/>
    <property type="molecule type" value="Genomic_DNA"/>
</dbReference>
<dbReference type="GO" id="GO:0036243">
    <property type="term" value="F:succinate-semialdehyde dehydrogenase (NADP+) activity"/>
    <property type="evidence" value="ECO:0007669"/>
    <property type="project" value="UniProtKB-EC"/>
</dbReference>
<comment type="similarity">
    <text evidence="3">Belongs to the aldehyde dehydrogenase family.</text>
</comment>
<sequence length="495" mass="54141">MNTDITHRETIDVRNPATGETIGQVPRGTANDVEEAFRIARRAQQQWAQTSFRHRRHILLRFHNLVLDRRDELMDQIQDENGKNRLSALEEVLDVALTSRYYAYHGPGEVKRKRRKAPLPGLTRTWEERPPKGVVGVIAPFNYPLSLAVSDAIPALMAGNAVVLKPDERTPLSALKGRELLVEAGLPAGLLQVVTGTGEEVGQAIVERCDFLMFTGSTATGEKLAQQAAARLIDFSMELGGKNPMIIAPDAPLERAIEGAWAACFGNSGQLCISIERIYVHRDVAAAFTEGFVRSVRGMNVGAGREWELDMGTQISAEHTDKIEAYVRDAREHGATVLAGGNRIGSAMFEPTVLADVPPAAKLHREEVFGPVVYIEVVDSLEEAVRRANDTEYGLNASVWAAPRTARAIARRLEAGTVNINEGYAPAWSALDAPMGGWKRSGAGRRHGAHGITKFTEPRNVTETRGMNIMANGLPRERLADAAAAALKWGRDILR</sequence>
<organism evidence="5 6">
    <name type="scientific">Corynebacterium stercoris</name>
    <dbReference type="NCBI Taxonomy" id="2943490"/>
    <lineage>
        <taxon>Bacteria</taxon>
        <taxon>Bacillati</taxon>
        <taxon>Actinomycetota</taxon>
        <taxon>Actinomycetes</taxon>
        <taxon>Mycobacteriales</taxon>
        <taxon>Corynebacteriaceae</taxon>
        <taxon>Corynebacterium</taxon>
    </lineage>
</organism>
<dbReference type="PANTHER" id="PTHR11699">
    <property type="entry name" value="ALDEHYDE DEHYDROGENASE-RELATED"/>
    <property type="match status" value="1"/>
</dbReference>
<dbReference type="InterPro" id="IPR016162">
    <property type="entry name" value="Ald_DH_N"/>
</dbReference>
<comment type="caution">
    <text evidence="5">The sequence shown here is derived from an EMBL/GenBank/DDBJ whole genome shotgun (WGS) entry which is preliminary data.</text>
</comment>